<evidence type="ECO:0000313" key="4">
    <source>
        <dbReference type="Proteomes" id="UP000038045"/>
    </source>
</evidence>
<dbReference type="PANTHER" id="PTHR46176">
    <property type="entry name" value="LD21662P"/>
    <property type="match status" value="1"/>
</dbReference>
<dbReference type="InterPro" id="IPR032017">
    <property type="entry name" value="FAM76"/>
</dbReference>
<proteinExistence type="inferred from homology"/>
<name>A0A0N5A5D5_PARTI</name>
<accession>A0A0N5A5D5</accession>
<feature type="coiled-coil region" evidence="3">
    <location>
        <begin position="153"/>
        <end position="180"/>
    </location>
</feature>
<dbReference type="Proteomes" id="UP000038045">
    <property type="component" value="Unplaced"/>
</dbReference>
<evidence type="ECO:0000256" key="3">
    <source>
        <dbReference type="SAM" id="Coils"/>
    </source>
</evidence>
<comment type="similarity">
    <text evidence="1">Belongs to the FAM76 family.</text>
</comment>
<evidence type="ECO:0000313" key="5">
    <source>
        <dbReference type="WBParaSite" id="PTRK_0001691800.1"/>
    </source>
</evidence>
<protein>
    <submittedName>
        <fullName evidence="5">Stc1 domain-containing protein</fullName>
    </submittedName>
</protein>
<sequence length="241" mass="28156">MKCKYCVTYIDNNNDTDKISENKNSLIKVCKKCEKYKSTYGEPIKCNICQLKAAFKNDRCIFCICLSKKYNTQPVPCRSCGMIRAFPREDHSDEKKPLCRICFINSSEKRELKRRCQSIANEDHVSKKLKTNDTNIDTMNSAIIETLTTEEYNSFLEKRTKKLEIELQLKEKELQLLKELHSTEKSDYVQEILDLKNKSKTLKDIIESDTRIINELKMKLKSIEGNLLMSTYSIFKNNENS</sequence>
<evidence type="ECO:0000256" key="2">
    <source>
        <dbReference type="ARBA" id="ARBA00023054"/>
    </source>
</evidence>
<dbReference type="Pfam" id="PF16046">
    <property type="entry name" value="FAM76"/>
    <property type="match status" value="1"/>
</dbReference>
<reference evidence="5" key="1">
    <citation type="submission" date="2017-02" db="UniProtKB">
        <authorList>
            <consortium name="WormBaseParasite"/>
        </authorList>
    </citation>
    <scope>IDENTIFICATION</scope>
</reference>
<organism evidence="4 5">
    <name type="scientific">Parastrongyloides trichosuri</name>
    <name type="common">Possum-specific nematode worm</name>
    <dbReference type="NCBI Taxonomy" id="131310"/>
    <lineage>
        <taxon>Eukaryota</taxon>
        <taxon>Metazoa</taxon>
        <taxon>Ecdysozoa</taxon>
        <taxon>Nematoda</taxon>
        <taxon>Chromadorea</taxon>
        <taxon>Rhabditida</taxon>
        <taxon>Tylenchina</taxon>
        <taxon>Panagrolaimomorpha</taxon>
        <taxon>Strongyloidoidea</taxon>
        <taxon>Strongyloididae</taxon>
        <taxon>Parastrongyloides</taxon>
    </lineage>
</organism>
<dbReference type="PANTHER" id="PTHR46176:SF1">
    <property type="entry name" value="LD21662P"/>
    <property type="match status" value="1"/>
</dbReference>
<evidence type="ECO:0000256" key="1">
    <source>
        <dbReference type="ARBA" id="ARBA00009097"/>
    </source>
</evidence>
<keyword evidence="4" id="KW-1185">Reference proteome</keyword>
<dbReference type="GO" id="GO:0016607">
    <property type="term" value="C:nuclear speck"/>
    <property type="evidence" value="ECO:0007669"/>
    <property type="project" value="TreeGrafter"/>
</dbReference>
<dbReference type="STRING" id="131310.A0A0N5A5D5"/>
<dbReference type="AlphaFoldDB" id="A0A0N5A5D5"/>
<dbReference type="WBParaSite" id="PTRK_0001691800.1">
    <property type="protein sequence ID" value="PTRK_0001691800.1"/>
    <property type="gene ID" value="PTRK_0001691800"/>
</dbReference>
<keyword evidence="2 3" id="KW-0175">Coiled coil</keyword>